<dbReference type="Pfam" id="PF00248">
    <property type="entry name" value="Aldo_ket_red"/>
    <property type="match status" value="1"/>
</dbReference>
<dbReference type="SUPFAM" id="SSF51430">
    <property type="entry name" value="NAD(P)-linked oxidoreductase"/>
    <property type="match status" value="1"/>
</dbReference>
<protein>
    <submittedName>
        <fullName evidence="2">Aldo/keto reductase</fullName>
    </submittedName>
</protein>
<evidence type="ECO:0000313" key="2">
    <source>
        <dbReference type="EMBL" id="WLQ68584.1"/>
    </source>
</evidence>
<proteinExistence type="predicted"/>
<dbReference type="EMBL" id="CP120983">
    <property type="protein sequence ID" value="WLQ68584.1"/>
    <property type="molecule type" value="Genomic_DNA"/>
</dbReference>
<accession>A0ABY9JNL0</accession>
<organism evidence="2 3">
    <name type="scientific">Streptomyces glycanivorans</name>
    <dbReference type="NCBI Taxonomy" id="3033808"/>
    <lineage>
        <taxon>Bacteria</taxon>
        <taxon>Bacillati</taxon>
        <taxon>Actinomycetota</taxon>
        <taxon>Actinomycetes</taxon>
        <taxon>Kitasatosporales</taxon>
        <taxon>Streptomycetaceae</taxon>
        <taxon>Streptomyces</taxon>
    </lineage>
</organism>
<reference evidence="2 3" key="1">
    <citation type="submission" date="2023-03" db="EMBL/GenBank/DDBJ databases">
        <title>Isolation and description of six Streptomyces strains from soil environments, able to metabolize different microbial glucans.</title>
        <authorList>
            <person name="Widen T."/>
            <person name="Larsbrink J."/>
        </authorList>
    </citation>
    <scope>NUCLEOTIDE SEQUENCE [LARGE SCALE GENOMIC DNA]</scope>
    <source>
        <strain evidence="2 3">Alt3</strain>
    </source>
</reference>
<dbReference type="RefSeq" id="WP_147961743.1">
    <property type="nucleotide sequence ID" value="NZ_CP120983.1"/>
</dbReference>
<dbReference type="InterPro" id="IPR023210">
    <property type="entry name" value="NADP_OxRdtase_dom"/>
</dbReference>
<feature type="domain" description="NADP-dependent oxidoreductase" evidence="1">
    <location>
        <begin position="10"/>
        <end position="322"/>
    </location>
</feature>
<name>A0ABY9JNL0_9ACTN</name>
<dbReference type="InterPro" id="IPR020471">
    <property type="entry name" value="AKR"/>
</dbReference>
<keyword evidence="3" id="KW-1185">Reference proteome</keyword>
<dbReference type="Gene3D" id="3.20.20.100">
    <property type="entry name" value="NADP-dependent oxidoreductase domain"/>
    <property type="match status" value="1"/>
</dbReference>
<gene>
    <name evidence="2" type="ORF">P8A20_35765</name>
</gene>
<dbReference type="InterPro" id="IPR036812">
    <property type="entry name" value="NAD(P)_OxRdtase_dom_sf"/>
</dbReference>
<evidence type="ECO:0000259" key="1">
    <source>
        <dbReference type="Pfam" id="PF00248"/>
    </source>
</evidence>
<dbReference type="Proteomes" id="UP001224433">
    <property type="component" value="Chromosome"/>
</dbReference>
<sequence length="336" mass="36459">MGIAPLLPGPLGFGTAPLGNMFRAIPDAEAAATVEAAWDHGIRYFDTAPFYGAGLAEMRLGEVLAAHPRDAYVLSTKVGRLVLDEAEDPVARDLGEKGGLFEHGRPNRMVNDYTADATMRSIEDSLLRLRTDRLDIVWVHDIAQDFYGDEWLARYETARTGAFRVLEKLRAEGVIKAWGLGVNRVEPLELTLDLDEPTPDAFLLAGRYTLLDHDRALQRLMPAAAERNVDIVVGGPYSSGILAGGTHFEYREAPAEIVRKVERIKAVAKRYDVGVKAAALQFSLAHGATAAAVPGATRPSRIAEDVAALTARIPAAFWTAMRAERLIAPDAPVPAL</sequence>
<evidence type="ECO:0000313" key="3">
    <source>
        <dbReference type="Proteomes" id="UP001224433"/>
    </source>
</evidence>
<dbReference type="CDD" id="cd19152">
    <property type="entry name" value="AKR_AKR15A"/>
    <property type="match status" value="1"/>
</dbReference>
<dbReference type="PANTHER" id="PTHR42686:SF1">
    <property type="entry name" value="GH17980P-RELATED"/>
    <property type="match status" value="1"/>
</dbReference>
<dbReference type="PANTHER" id="PTHR42686">
    <property type="entry name" value="GH17980P-RELATED"/>
    <property type="match status" value="1"/>
</dbReference>